<dbReference type="Proteomes" id="UP000245698">
    <property type="component" value="Unassembled WGS sequence"/>
</dbReference>
<accession>A0A2P9AR98</accession>
<evidence type="ECO:0000313" key="2">
    <source>
        <dbReference type="Proteomes" id="UP000245698"/>
    </source>
</evidence>
<keyword evidence="2" id="KW-1185">Reference proteome</keyword>
<organism evidence="1 2">
    <name type="scientific">Mesorhizobium delmotii</name>
    <dbReference type="NCBI Taxonomy" id="1631247"/>
    <lineage>
        <taxon>Bacteria</taxon>
        <taxon>Pseudomonadati</taxon>
        <taxon>Pseudomonadota</taxon>
        <taxon>Alphaproteobacteria</taxon>
        <taxon>Hyphomicrobiales</taxon>
        <taxon>Phyllobacteriaceae</taxon>
        <taxon>Mesorhizobium</taxon>
    </lineage>
</organism>
<proteinExistence type="predicted"/>
<reference evidence="2" key="1">
    <citation type="submission" date="2016-12" db="EMBL/GenBank/DDBJ databases">
        <authorList>
            <person name="Brunel B."/>
        </authorList>
    </citation>
    <scope>NUCLEOTIDE SEQUENCE [LARGE SCALE GENOMIC DNA]</scope>
</reference>
<protein>
    <submittedName>
        <fullName evidence="1">Uncharacterized protein</fullName>
    </submittedName>
</protein>
<evidence type="ECO:0000313" key="1">
    <source>
        <dbReference type="EMBL" id="SJM33669.1"/>
    </source>
</evidence>
<name>A0A2P9AR98_9HYPH</name>
<gene>
    <name evidence="1" type="ORF">BQ8482_360070</name>
</gene>
<dbReference type="AlphaFoldDB" id="A0A2P9AR98"/>
<dbReference type="EMBL" id="FUIG01000044">
    <property type="protein sequence ID" value="SJM33669.1"/>
    <property type="molecule type" value="Genomic_DNA"/>
</dbReference>
<sequence>MKSLVTSWRRPIGRIKYGKAFISEICFVLPNSCCTLYGGRNPRWVNRQQLKVWFGFQPEGLLLAQPSGSRTGKFDAMRLFGATQPNGNFLGSRPPRYR</sequence>